<organism evidence="1 2">
    <name type="scientific">Alkalibacillus filiformis</name>
    <dbReference type="NCBI Taxonomy" id="200990"/>
    <lineage>
        <taxon>Bacteria</taxon>
        <taxon>Bacillati</taxon>
        <taxon>Bacillota</taxon>
        <taxon>Bacilli</taxon>
        <taxon>Bacillales</taxon>
        <taxon>Bacillaceae</taxon>
        <taxon>Alkalibacillus</taxon>
    </lineage>
</organism>
<dbReference type="InterPro" id="IPR027417">
    <property type="entry name" value="P-loop_NTPase"/>
</dbReference>
<dbReference type="Gene3D" id="3.40.50.300">
    <property type="entry name" value="P-loop containing nucleotide triphosphate hydrolases"/>
    <property type="match status" value="1"/>
</dbReference>
<evidence type="ECO:0000313" key="1">
    <source>
        <dbReference type="EMBL" id="MDQ0350244.1"/>
    </source>
</evidence>
<evidence type="ECO:0008006" key="3">
    <source>
        <dbReference type="Google" id="ProtNLM"/>
    </source>
</evidence>
<dbReference type="PANTHER" id="PTHR32301:SF6">
    <property type="entry name" value="GOLVESIN-RELATED"/>
    <property type="match status" value="1"/>
</dbReference>
<gene>
    <name evidence="1" type="ORF">J2R98_000047</name>
</gene>
<comment type="caution">
    <text evidence="1">The sequence shown here is derived from an EMBL/GenBank/DDBJ whole genome shotgun (WGS) entry which is preliminary data.</text>
</comment>
<dbReference type="InterPro" id="IPR005331">
    <property type="entry name" value="Sulfotransferase"/>
</dbReference>
<keyword evidence="2" id="KW-1185">Reference proteome</keyword>
<dbReference type="RefSeq" id="WP_307064944.1">
    <property type="nucleotide sequence ID" value="NZ_JAUSUP010000001.1"/>
</dbReference>
<dbReference type="SUPFAM" id="SSF52540">
    <property type="entry name" value="P-loop containing nucleoside triphosphate hydrolases"/>
    <property type="match status" value="1"/>
</dbReference>
<dbReference type="Pfam" id="PF03567">
    <property type="entry name" value="Sulfotransfer_2"/>
    <property type="match status" value="1"/>
</dbReference>
<dbReference type="InterPro" id="IPR053259">
    <property type="entry name" value="Golvesin-related_Golgi"/>
</dbReference>
<dbReference type="EMBL" id="JAUSUP010000001">
    <property type="protein sequence ID" value="MDQ0350244.1"/>
    <property type="molecule type" value="Genomic_DNA"/>
</dbReference>
<dbReference type="PANTHER" id="PTHR32301">
    <property type="entry name" value="COUNTIN RECEPTOR CNR3-RELATED"/>
    <property type="match status" value="1"/>
</dbReference>
<evidence type="ECO:0000313" key="2">
    <source>
        <dbReference type="Proteomes" id="UP001236723"/>
    </source>
</evidence>
<name>A0ABU0DPI2_9BACI</name>
<proteinExistence type="predicted"/>
<protein>
    <recommendedName>
        <fullName evidence="3">Sulfotransferase family protein</fullName>
    </recommendedName>
</protein>
<sequence>MIQFDQIPVNEKDPVIYIHIPKTGGKTMWSLFEQQNELIHIWHNRYFKKLNKRANYLTMLRHPVDRVISTYYYIKQYKRDPLNKIVNSMTLEDFIEKMQDNKVENKRYKSKSDIRNIRYRTVNLSTRYLAGGDPGAVKRAQRNIRRHFAFVGTLDLYLESLYVMQKTYGWDLTSIKQKNVTKGRPKLTEIDPNIIQAIETCNQHDLVIYNDAKIALEKQLNQLKEQERYELDHWLQQHMA</sequence>
<dbReference type="Proteomes" id="UP001236723">
    <property type="component" value="Unassembled WGS sequence"/>
</dbReference>
<accession>A0ABU0DPI2</accession>
<reference evidence="1 2" key="1">
    <citation type="submission" date="2023-07" db="EMBL/GenBank/DDBJ databases">
        <title>Genomic Encyclopedia of Type Strains, Phase IV (KMG-IV): sequencing the most valuable type-strain genomes for metagenomic binning, comparative biology and taxonomic classification.</title>
        <authorList>
            <person name="Goeker M."/>
        </authorList>
    </citation>
    <scope>NUCLEOTIDE SEQUENCE [LARGE SCALE GENOMIC DNA]</scope>
    <source>
        <strain evidence="1 2">DSM 15448</strain>
    </source>
</reference>